<reference evidence="1" key="1">
    <citation type="submission" date="2023-10" db="EMBL/GenBank/DDBJ databases">
        <authorList>
            <person name="Chen Y."/>
            <person name="Shah S."/>
            <person name="Dougan E. K."/>
            <person name="Thang M."/>
            <person name="Chan C."/>
        </authorList>
    </citation>
    <scope>NUCLEOTIDE SEQUENCE [LARGE SCALE GENOMIC DNA]</scope>
</reference>
<evidence type="ECO:0000313" key="1">
    <source>
        <dbReference type="EMBL" id="CAK0877350.1"/>
    </source>
</evidence>
<proteinExistence type="predicted"/>
<keyword evidence="2" id="KW-1185">Reference proteome</keyword>
<dbReference type="Gene3D" id="3.90.950.10">
    <property type="match status" value="1"/>
</dbReference>
<evidence type="ECO:0008006" key="3">
    <source>
        <dbReference type="Google" id="ProtNLM"/>
    </source>
</evidence>
<name>A0ABN9VUV4_9DINO</name>
<dbReference type="SUPFAM" id="SSF52972">
    <property type="entry name" value="ITPase-like"/>
    <property type="match status" value="1"/>
</dbReference>
<dbReference type="EMBL" id="CAUYUJ010017727">
    <property type="protein sequence ID" value="CAK0877350.1"/>
    <property type="molecule type" value="Genomic_DNA"/>
</dbReference>
<accession>A0ABN9VUV4</accession>
<sequence>MQRLGDVPDADVAVAVENGIVQAQGGGLAVAGELESSTCLDLAVVIVLDIAAGTQAVATSAGVQLPAEDVRAWAAAARGGGTLGEVLAGRTGCDRQDPHAALTGGAFPRSDLLEHAIRVAASTAGIRQG</sequence>
<dbReference type="InterPro" id="IPR029001">
    <property type="entry name" value="ITPase-like_fam"/>
</dbReference>
<gene>
    <name evidence="1" type="ORF">PCOR1329_LOCUS61436</name>
</gene>
<evidence type="ECO:0000313" key="2">
    <source>
        <dbReference type="Proteomes" id="UP001189429"/>
    </source>
</evidence>
<organism evidence="1 2">
    <name type="scientific">Prorocentrum cordatum</name>
    <dbReference type="NCBI Taxonomy" id="2364126"/>
    <lineage>
        <taxon>Eukaryota</taxon>
        <taxon>Sar</taxon>
        <taxon>Alveolata</taxon>
        <taxon>Dinophyceae</taxon>
        <taxon>Prorocentrales</taxon>
        <taxon>Prorocentraceae</taxon>
        <taxon>Prorocentrum</taxon>
    </lineage>
</organism>
<dbReference type="Proteomes" id="UP001189429">
    <property type="component" value="Unassembled WGS sequence"/>
</dbReference>
<protein>
    <recommendedName>
        <fullName evidence="3">Pyrroline-5-carboxylate reductase</fullName>
    </recommendedName>
</protein>
<comment type="caution">
    <text evidence="1">The sequence shown here is derived from an EMBL/GenBank/DDBJ whole genome shotgun (WGS) entry which is preliminary data.</text>
</comment>